<evidence type="ECO:0000259" key="7">
    <source>
        <dbReference type="PROSITE" id="PS50035"/>
    </source>
</evidence>
<protein>
    <recommendedName>
        <fullName evidence="5">Mitochondrial cardiolipin hydrolase</fullName>
    </recommendedName>
</protein>
<comment type="caution">
    <text evidence="8">The sequence shown here is derived from an EMBL/GenBank/DDBJ whole genome shotgun (WGS) entry which is preliminary data.</text>
</comment>
<name>A0AB34IMG3_PRYPA</name>
<evidence type="ECO:0000256" key="1">
    <source>
        <dbReference type="ARBA" id="ARBA00022801"/>
    </source>
</evidence>
<evidence type="ECO:0000256" key="5">
    <source>
        <dbReference type="ARBA" id="ARBA00040549"/>
    </source>
</evidence>
<dbReference type="SUPFAM" id="SSF56024">
    <property type="entry name" value="Phospholipase D/nuclease"/>
    <property type="match status" value="2"/>
</dbReference>
<dbReference type="GO" id="GO:0016891">
    <property type="term" value="F:RNA endonuclease activity producing 5'-phosphomonoesters, hydrolytic mechanism"/>
    <property type="evidence" value="ECO:0007669"/>
    <property type="project" value="TreeGrafter"/>
</dbReference>
<dbReference type="PANTHER" id="PTHR43856:SF1">
    <property type="entry name" value="MITOCHONDRIAL CARDIOLIPIN HYDROLASE"/>
    <property type="match status" value="1"/>
</dbReference>
<dbReference type="AlphaFoldDB" id="A0AB34IMG3"/>
<dbReference type="InterPro" id="IPR025202">
    <property type="entry name" value="PLD-like_dom"/>
</dbReference>
<keyword evidence="2" id="KW-0442">Lipid degradation</keyword>
<keyword evidence="9" id="KW-1185">Reference proteome</keyword>
<dbReference type="InterPro" id="IPR001736">
    <property type="entry name" value="PLipase_D/transphosphatidylase"/>
</dbReference>
<dbReference type="Proteomes" id="UP001515480">
    <property type="component" value="Unassembled WGS sequence"/>
</dbReference>
<feature type="compositionally biased region" description="Basic and acidic residues" evidence="6">
    <location>
        <begin position="571"/>
        <end position="625"/>
    </location>
</feature>
<dbReference type="CDD" id="cd09172">
    <property type="entry name" value="PLDc_Nuc_like_unchar1_1"/>
    <property type="match status" value="1"/>
</dbReference>
<dbReference type="PROSITE" id="PS50035">
    <property type="entry name" value="PLD"/>
    <property type="match status" value="1"/>
</dbReference>
<keyword evidence="3" id="KW-0443">Lipid metabolism</keyword>
<evidence type="ECO:0000256" key="3">
    <source>
        <dbReference type="ARBA" id="ARBA00023098"/>
    </source>
</evidence>
<dbReference type="Gene3D" id="3.30.870.10">
    <property type="entry name" value="Endonuclease Chain A"/>
    <property type="match status" value="2"/>
</dbReference>
<feature type="compositionally biased region" description="Basic and acidic residues" evidence="6">
    <location>
        <begin position="690"/>
        <end position="716"/>
    </location>
</feature>
<evidence type="ECO:0000256" key="6">
    <source>
        <dbReference type="SAM" id="MobiDB-lite"/>
    </source>
</evidence>
<feature type="region of interest" description="Disordered" evidence="6">
    <location>
        <begin position="571"/>
        <end position="641"/>
    </location>
</feature>
<feature type="compositionally biased region" description="Acidic residues" evidence="6">
    <location>
        <begin position="627"/>
        <end position="638"/>
    </location>
</feature>
<comment type="similarity">
    <text evidence="4">Belongs to the phospholipase D family. MitoPLD/Zucchini subfamily.</text>
</comment>
<keyword evidence="1" id="KW-0378">Hydrolase</keyword>
<feature type="region of interest" description="Disordered" evidence="6">
    <location>
        <begin position="690"/>
        <end position="720"/>
    </location>
</feature>
<feature type="region of interest" description="Disordered" evidence="6">
    <location>
        <begin position="735"/>
        <end position="797"/>
    </location>
</feature>
<dbReference type="GO" id="GO:0016042">
    <property type="term" value="P:lipid catabolic process"/>
    <property type="evidence" value="ECO:0007669"/>
    <property type="project" value="UniProtKB-KW"/>
</dbReference>
<gene>
    <name evidence="8" type="ORF">AB1Y20_012078</name>
</gene>
<dbReference type="PANTHER" id="PTHR43856">
    <property type="entry name" value="CARDIOLIPIN HYDROLASE"/>
    <property type="match status" value="1"/>
</dbReference>
<sequence length="894" mass="97830">MAPCPSASDGALQVRALAGTRSVLLVFSAESADTLRGALGFAVSRRCGEEEEEVWLGKPAGGSAETPAHLTRSAARKARGTPHTICSFLWGDYATSPDTAYAYTVFCVRAASAEGSGGLRARELVEMATVRVQTEGEDTGEDVHFNRGVAGSQGYAERFGASRPREVSADETGAAWEWLSRGLEEALLRFLARAEGAGWAIRAACYEFTYEPVLRALARARDRGVEVCVVYDSKPSKWNAARREWEERGPSVHNDAAVRAVGIEDIVVRREKALSDISHNKFFLLSREGRAVAVWTGSTNITASGLFGHLNVGHVCSDPHVLDGFSKYWEVLAEDLSVNELKHRVEQLSPLPSIDDHSSTVIFSPRANDGALCFYADLIRNAQQAVFMTAAFGISARIAEGLLHLPNGTLDDKSSKGLSKAQDHAVPTYLLLEKPGEGRSRQFEAAVRKLRHGHVACGCHLPLEGMHPGHKAEQLTGLNKHVNYVHTKLLLVDPFSEWPTVVSGSANFSVASTTRNDENMLVLRGEQARRVARLCVVEFMRVFRHFAWRRRLLDRIAKARAVEVAEKLSEEKLNEEKLSEENLSEEKLSEEKLNEEKLSEEKLNEEKLSEEKLSEEKLSEEKLSEETLSEETLSEETLSEEKLFEQKLSEERFEASEASDDKWLRPHFYPGSRCEVERLLFMGKYQVDRIDESNGKPAKAGENECDGTTHLRHDGSEAELEDLNSSFNALGVAEHTDLQKTGDDAVEENDIARAEEGSGEDQPGASSDSLSEGTRESIASEPVGMVASPSAKTPEKKARAIIKCSKCGQVKKGHTCSAAKAKEGRGEECQPGTSSDSLCEGTRESIASEPEGKAASPSAKTPEKKVRAIIKCSKCGQVKKGHTCSAKKSLSMSP</sequence>
<dbReference type="InterPro" id="IPR051406">
    <property type="entry name" value="PLD_domain"/>
</dbReference>
<evidence type="ECO:0000313" key="9">
    <source>
        <dbReference type="Proteomes" id="UP001515480"/>
    </source>
</evidence>
<evidence type="ECO:0000256" key="2">
    <source>
        <dbReference type="ARBA" id="ARBA00022963"/>
    </source>
</evidence>
<evidence type="ECO:0000313" key="8">
    <source>
        <dbReference type="EMBL" id="KAL1503601.1"/>
    </source>
</evidence>
<dbReference type="EMBL" id="JBGBPQ010000021">
    <property type="protein sequence ID" value="KAL1503601.1"/>
    <property type="molecule type" value="Genomic_DNA"/>
</dbReference>
<reference evidence="8 9" key="1">
    <citation type="journal article" date="2024" name="Science">
        <title>Giant polyketide synthase enzymes in the biosynthesis of giant marine polyether toxins.</title>
        <authorList>
            <person name="Fallon T.R."/>
            <person name="Shende V.V."/>
            <person name="Wierzbicki I.H."/>
            <person name="Pendleton A.L."/>
            <person name="Watervoot N.F."/>
            <person name="Auber R.P."/>
            <person name="Gonzalez D.J."/>
            <person name="Wisecaver J.H."/>
            <person name="Moore B.S."/>
        </authorList>
    </citation>
    <scope>NUCLEOTIDE SEQUENCE [LARGE SCALE GENOMIC DNA]</scope>
    <source>
        <strain evidence="8 9">12B1</strain>
    </source>
</reference>
<proteinExistence type="inferred from homology"/>
<accession>A0AB34IMG3</accession>
<dbReference type="GO" id="GO:0005739">
    <property type="term" value="C:mitochondrion"/>
    <property type="evidence" value="ECO:0007669"/>
    <property type="project" value="TreeGrafter"/>
</dbReference>
<dbReference type="Pfam" id="PF13091">
    <property type="entry name" value="PLDc_2"/>
    <property type="match status" value="1"/>
</dbReference>
<evidence type="ECO:0000256" key="4">
    <source>
        <dbReference type="ARBA" id="ARBA00038012"/>
    </source>
</evidence>
<organism evidence="8 9">
    <name type="scientific">Prymnesium parvum</name>
    <name type="common">Toxic golden alga</name>
    <dbReference type="NCBI Taxonomy" id="97485"/>
    <lineage>
        <taxon>Eukaryota</taxon>
        <taxon>Haptista</taxon>
        <taxon>Haptophyta</taxon>
        <taxon>Prymnesiophyceae</taxon>
        <taxon>Prymnesiales</taxon>
        <taxon>Prymnesiaceae</taxon>
        <taxon>Prymnesium</taxon>
    </lineage>
</organism>
<feature type="domain" description="PLD phosphodiesterase" evidence="7">
    <location>
        <begin position="481"/>
        <end position="512"/>
    </location>
</feature>
<feature type="region of interest" description="Disordered" evidence="6">
    <location>
        <begin position="810"/>
        <end position="863"/>
    </location>
</feature>